<name>A0AC60PBF2_IXOPE</name>
<keyword evidence="2" id="KW-1185">Reference proteome</keyword>
<accession>A0AC60PBF2</accession>
<proteinExistence type="predicted"/>
<organism evidence="1 2">
    <name type="scientific">Ixodes persulcatus</name>
    <name type="common">Taiga tick</name>
    <dbReference type="NCBI Taxonomy" id="34615"/>
    <lineage>
        <taxon>Eukaryota</taxon>
        <taxon>Metazoa</taxon>
        <taxon>Ecdysozoa</taxon>
        <taxon>Arthropoda</taxon>
        <taxon>Chelicerata</taxon>
        <taxon>Arachnida</taxon>
        <taxon>Acari</taxon>
        <taxon>Parasitiformes</taxon>
        <taxon>Ixodida</taxon>
        <taxon>Ixodoidea</taxon>
        <taxon>Ixodidae</taxon>
        <taxon>Ixodinae</taxon>
        <taxon>Ixodes</taxon>
    </lineage>
</organism>
<feature type="non-terminal residue" evidence="1">
    <location>
        <position position="1"/>
    </location>
</feature>
<protein>
    <submittedName>
        <fullName evidence="1">Uncharacterized protein</fullName>
    </submittedName>
</protein>
<evidence type="ECO:0000313" key="2">
    <source>
        <dbReference type="Proteomes" id="UP000805193"/>
    </source>
</evidence>
<evidence type="ECO:0000313" key="1">
    <source>
        <dbReference type="EMBL" id="KAG0416509.1"/>
    </source>
</evidence>
<comment type="caution">
    <text evidence="1">The sequence shown here is derived from an EMBL/GenBank/DDBJ whole genome shotgun (WGS) entry which is preliminary data.</text>
</comment>
<reference evidence="1 2" key="1">
    <citation type="journal article" date="2020" name="Cell">
        <title>Large-Scale Comparative Analyses of Tick Genomes Elucidate Their Genetic Diversity and Vector Capacities.</title>
        <authorList>
            <consortium name="Tick Genome and Microbiome Consortium (TIGMIC)"/>
            <person name="Jia N."/>
            <person name="Wang J."/>
            <person name="Shi W."/>
            <person name="Du L."/>
            <person name="Sun Y."/>
            <person name="Zhan W."/>
            <person name="Jiang J.F."/>
            <person name="Wang Q."/>
            <person name="Zhang B."/>
            <person name="Ji P."/>
            <person name="Bell-Sakyi L."/>
            <person name="Cui X.M."/>
            <person name="Yuan T.T."/>
            <person name="Jiang B.G."/>
            <person name="Yang W.F."/>
            <person name="Lam T.T."/>
            <person name="Chang Q.C."/>
            <person name="Ding S.J."/>
            <person name="Wang X.J."/>
            <person name="Zhu J.G."/>
            <person name="Ruan X.D."/>
            <person name="Zhao L."/>
            <person name="Wei J.T."/>
            <person name="Ye R.Z."/>
            <person name="Que T.C."/>
            <person name="Du C.H."/>
            <person name="Zhou Y.H."/>
            <person name="Cheng J.X."/>
            <person name="Dai P.F."/>
            <person name="Guo W.B."/>
            <person name="Han X.H."/>
            <person name="Huang E.J."/>
            <person name="Li L.F."/>
            <person name="Wei W."/>
            <person name="Gao Y.C."/>
            <person name="Liu J.Z."/>
            <person name="Shao H.Z."/>
            <person name="Wang X."/>
            <person name="Wang C.C."/>
            <person name="Yang T.C."/>
            <person name="Huo Q.B."/>
            <person name="Li W."/>
            <person name="Chen H.Y."/>
            <person name="Chen S.E."/>
            <person name="Zhou L.G."/>
            <person name="Ni X.B."/>
            <person name="Tian J.H."/>
            <person name="Sheng Y."/>
            <person name="Liu T."/>
            <person name="Pan Y.S."/>
            <person name="Xia L.Y."/>
            <person name="Li J."/>
            <person name="Zhao F."/>
            <person name="Cao W.C."/>
        </authorList>
    </citation>
    <scope>NUCLEOTIDE SEQUENCE [LARGE SCALE GENOMIC DNA]</scope>
    <source>
        <strain evidence="1">Iper-2018</strain>
    </source>
</reference>
<sequence>IVCAHLSNTVDNVAAVLGVVFTGATVVMAKPTLVTRELLYIIKDSECRYVLADKHAASKVLEVRKGHRLEELFCLGDLPGFTDISPFQELSESSFKEYSPSSNTEGVIAVMYTSGSTGPPKGVEASHKAYVSSFEAFDSLKLMTEDDVFLAWSPITHLSGFAVNVFTMCIGATTIFREPSLPFKEFVKDLETYKVSTLFGLPTKMQAIIEEVKATGASMPQIKKVLLGGSAVQKSLCKDMCQVFDIETMANIYALTEAFGPVCGTAPGHVTTDNVGFPVAGCKVKIMDTDSGETMAAFEHGEIWIHCITTMKGYHGRPEDTAAVLTADGWLRTGDLGYLDDEGRLYIVDRLKQMIKCMDNQLAPAELEEILMSHYAVKEVSVIGLPSAKYGEAPAACVVLRDAYKEKHKVIEEQLKQLVAGVAALSFPDEIGATGCHGVTDGKAIRNVGGVENWNPVVPLALVTEGDGDRARGRSTFGRRGQPPRVRHPCTTRWSFEVHAVLGAERTAAKRPLVGVQPNLRFLRLPGENVRCTSFCERQSLIGMVIDTCIGSECFCMGNMTKEDVLNSPPYRDFIKM</sequence>
<dbReference type="Proteomes" id="UP000805193">
    <property type="component" value="Unassembled WGS sequence"/>
</dbReference>
<dbReference type="EMBL" id="JABSTQ010010948">
    <property type="protein sequence ID" value="KAG0416509.1"/>
    <property type="molecule type" value="Genomic_DNA"/>
</dbReference>
<gene>
    <name evidence="1" type="ORF">HPB47_006355</name>
</gene>